<accession>A0A2C9D1L9</accession>
<dbReference type="GO" id="GO:0000271">
    <property type="term" value="P:polysaccharide biosynthetic process"/>
    <property type="evidence" value="ECO:0007669"/>
    <property type="project" value="InterPro"/>
</dbReference>
<evidence type="ECO:0000256" key="2">
    <source>
        <dbReference type="ARBA" id="ARBA00009399"/>
    </source>
</evidence>
<feature type="domain" description="GtrA/DPMS transmembrane" evidence="7">
    <location>
        <begin position="16"/>
        <end position="132"/>
    </location>
</feature>
<dbReference type="Pfam" id="PF04138">
    <property type="entry name" value="GtrA_DPMS_TM"/>
    <property type="match status" value="1"/>
</dbReference>
<dbReference type="EMBL" id="LT960614">
    <property type="protein sequence ID" value="SON54136.1"/>
    <property type="molecule type" value="Genomic_DNA"/>
</dbReference>
<feature type="transmembrane region" description="Helical" evidence="6">
    <location>
        <begin position="12"/>
        <end position="37"/>
    </location>
</feature>
<evidence type="ECO:0000256" key="5">
    <source>
        <dbReference type="ARBA" id="ARBA00023136"/>
    </source>
</evidence>
<evidence type="ECO:0000313" key="9">
    <source>
        <dbReference type="Proteomes" id="UP000223606"/>
    </source>
</evidence>
<evidence type="ECO:0000256" key="3">
    <source>
        <dbReference type="ARBA" id="ARBA00022692"/>
    </source>
</evidence>
<keyword evidence="3 6" id="KW-0812">Transmembrane</keyword>
<keyword evidence="5 6" id="KW-0472">Membrane</keyword>
<organism evidence="8 9">
    <name type="scientific">Hartmannibacter diazotrophicus</name>
    <dbReference type="NCBI Taxonomy" id="1482074"/>
    <lineage>
        <taxon>Bacteria</taxon>
        <taxon>Pseudomonadati</taxon>
        <taxon>Pseudomonadota</taxon>
        <taxon>Alphaproteobacteria</taxon>
        <taxon>Hyphomicrobiales</taxon>
        <taxon>Pleomorphomonadaceae</taxon>
        <taxon>Hartmannibacter</taxon>
    </lineage>
</organism>
<dbReference type="GO" id="GO:0005886">
    <property type="term" value="C:plasma membrane"/>
    <property type="evidence" value="ECO:0007669"/>
    <property type="project" value="TreeGrafter"/>
</dbReference>
<dbReference type="Proteomes" id="UP000223606">
    <property type="component" value="Chromosome 1"/>
</dbReference>
<dbReference type="KEGG" id="hdi:HDIA_0595"/>
<feature type="transmembrane region" description="Helical" evidence="6">
    <location>
        <begin position="43"/>
        <end position="60"/>
    </location>
</feature>
<evidence type="ECO:0000256" key="1">
    <source>
        <dbReference type="ARBA" id="ARBA00004141"/>
    </source>
</evidence>
<sequence>MRRTGGFHPLLARLAQFGLAGGIGFLVDAGLTFALVRFGFHPLLARIGGVAVAVLATWFLNRGLTFADRKSASRAEEAGRYTAVALTGCAVNYATYATAILIAPGLPIPLAVAIGSAVAMGFTYFGYSRLVFTG</sequence>
<reference evidence="9" key="1">
    <citation type="submission" date="2017-09" db="EMBL/GenBank/DDBJ databases">
        <title>Genome sequence of Nannocystis excedens DSM 71.</title>
        <authorList>
            <person name="Blom J."/>
        </authorList>
    </citation>
    <scope>NUCLEOTIDE SEQUENCE [LARGE SCALE GENOMIC DNA]</scope>
    <source>
        <strain evidence="9">type strain: E19</strain>
    </source>
</reference>
<evidence type="ECO:0000313" key="8">
    <source>
        <dbReference type="EMBL" id="SON54136.1"/>
    </source>
</evidence>
<keyword evidence="4 6" id="KW-1133">Transmembrane helix</keyword>
<comment type="subcellular location">
    <subcellularLocation>
        <location evidence="1">Membrane</location>
        <topology evidence="1">Multi-pass membrane protein</topology>
    </subcellularLocation>
</comment>
<dbReference type="OrthoDB" id="7360864at2"/>
<protein>
    <submittedName>
        <fullName evidence="8">GtrA-like protein</fullName>
    </submittedName>
</protein>
<feature type="transmembrane region" description="Helical" evidence="6">
    <location>
        <begin position="81"/>
        <end position="102"/>
    </location>
</feature>
<dbReference type="AlphaFoldDB" id="A0A2C9D1L9"/>
<keyword evidence="9" id="KW-1185">Reference proteome</keyword>
<evidence type="ECO:0000259" key="7">
    <source>
        <dbReference type="Pfam" id="PF04138"/>
    </source>
</evidence>
<dbReference type="RefSeq" id="WP_099554211.1">
    <property type="nucleotide sequence ID" value="NZ_LT960614.1"/>
</dbReference>
<gene>
    <name evidence="8" type="ORF">HDIA_0595</name>
</gene>
<dbReference type="PANTHER" id="PTHR38459">
    <property type="entry name" value="PROPHAGE BACTOPRENOL-LINKED GLUCOSE TRANSLOCASE HOMOLOG"/>
    <property type="match status" value="1"/>
</dbReference>
<dbReference type="InterPro" id="IPR007267">
    <property type="entry name" value="GtrA_DPMS_TM"/>
</dbReference>
<evidence type="ECO:0000256" key="6">
    <source>
        <dbReference type="SAM" id="Phobius"/>
    </source>
</evidence>
<feature type="transmembrane region" description="Helical" evidence="6">
    <location>
        <begin position="108"/>
        <end position="127"/>
    </location>
</feature>
<evidence type="ECO:0000256" key="4">
    <source>
        <dbReference type="ARBA" id="ARBA00022989"/>
    </source>
</evidence>
<dbReference type="PANTHER" id="PTHR38459:SF1">
    <property type="entry name" value="PROPHAGE BACTOPRENOL-LINKED GLUCOSE TRANSLOCASE HOMOLOG"/>
    <property type="match status" value="1"/>
</dbReference>
<proteinExistence type="inferred from homology"/>
<name>A0A2C9D1L9_9HYPH</name>
<comment type="similarity">
    <text evidence="2">Belongs to the GtrA family.</text>
</comment>
<dbReference type="InterPro" id="IPR051401">
    <property type="entry name" value="GtrA_CellWall_Glycosyl"/>
</dbReference>